<dbReference type="InterPro" id="IPR032033">
    <property type="entry name" value="Cytochrome_P460"/>
</dbReference>
<gene>
    <name evidence="3" type="ORF">HJ536_18975</name>
</gene>
<sequence length="143" mass="15580">MRHVLALTIGLGLAAHVAQAQDNTEIQLDPDYAQGEHYATVTRGGITEEIYAAAEALAAARAGQPFPYGTVITMEDHRGGTLHRTIVMEKRATWEGGTAGAWRFREFGPDGQPNMTENGSRCASCHASQEANDFVFTRDRMTN</sequence>
<dbReference type="Pfam" id="PF16694">
    <property type="entry name" value="Cytochrome_P460"/>
    <property type="match status" value="1"/>
</dbReference>
<name>A0A850Q958_9RHOB</name>
<organism evidence="3 4">
    <name type="scientific">Donghicola mangrovi</name>
    <dbReference type="NCBI Taxonomy" id="2729614"/>
    <lineage>
        <taxon>Bacteria</taxon>
        <taxon>Pseudomonadati</taxon>
        <taxon>Pseudomonadota</taxon>
        <taxon>Alphaproteobacteria</taxon>
        <taxon>Rhodobacterales</taxon>
        <taxon>Roseobacteraceae</taxon>
        <taxon>Donghicola</taxon>
    </lineage>
</organism>
<feature type="chain" id="PRO_5033037832" evidence="1">
    <location>
        <begin position="21"/>
        <end position="143"/>
    </location>
</feature>
<dbReference type="RefSeq" id="WP_177158982.1">
    <property type="nucleotide sequence ID" value="NZ_JABCJE010000015.1"/>
</dbReference>
<evidence type="ECO:0000256" key="1">
    <source>
        <dbReference type="SAM" id="SignalP"/>
    </source>
</evidence>
<reference evidence="3 4" key="1">
    <citation type="submission" date="2020-04" db="EMBL/GenBank/DDBJ databases">
        <title>Donghicola sp., a member of the Rhodobacteraceae family isolated from mangrove forest in Thailand.</title>
        <authorList>
            <person name="Charoenyingcharoen P."/>
            <person name="Yukphan P."/>
        </authorList>
    </citation>
    <scope>NUCLEOTIDE SEQUENCE [LARGE SCALE GENOMIC DNA]</scope>
    <source>
        <strain evidence="3 4">B5-SW-15</strain>
    </source>
</reference>
<dbReference type="CDD" id="cd20716">
    <property type="entry name" value="cyt_P460_fam"/>
    <property type="match status" value="1"/>
</dbReference>
<evidence type="ECO:0000313" key="4">
    <source>
        <dbReference type="Proteomes" id="UP000592216"/>
    </source>
</evidence>
<dbReference type="Proteomes" id="UP000592216">
    <property type="component" value="Unassembled WGS sequence"/>
</dbReference>
<evidence type="ECO:0000259" key="2">
    <source>
        <dbReference type="Pfam" id="PF16694"/>
    </source>
</evidence>
<protein>
    <submittedName>
        <fullName evidence="3">Cytochrome P460 family protein</fullName>
    </submittedName>
</protein>
<keyword evidence="1" id="KW-0732">Signal</keyword>
<feature type="signal peptide" evidence="1">
    <location>
        <begin position="1"/>
        <end position="20"/>
    </location>
</feature>
<dbReference type="EMBL" id="JABCJE010000015">
    <property type="protein sequence ID" value="NVO25444.1"/>
    <property type="molecule type" value="Genomic_DNA"/>
</dbReference>
<dbReference type="Gene3D" id="3.50.70.20">
    <property type="entry name" value="Cytochrome P460"/>
    <property type="match status" value="1"/>
</dbReference>
<evidence type="ECO:0000313" key="3">
    <source>
        <dbReference type="EMBL" id="NVO25444.1"/>
    </source>
</evidence>
<accession>A0A850Q958</accession>
<feature type="domain" description="Cytochrome P460" evidence="2">
    <location>
        <begin position="45"/>
        <end position="137"/>
    </location>
</feature>
<dbReference type="InterPro" id="IPR038142">
    <property type="entry name" value="Cytochrome_P460_sp"/>
</dbReference>
<comment type="caution">
    <text evidence="3">The sequence shown here is derived from an EMBL/GenBank/DDBJ whole genome shotgun (WGS) entry which is preliminary data.</text>
</comment>
<proteinExistence type="predicted"/>
<dbReference type="AlphaFoldDB" id="A0A850Q958"/>